<reference evidence="12 13" key="1">
    <citation type="submission" date="2017-09" db="EMBL/GenBank/DDBJ databases">
        <title>Large-scale bioinformatics analysis of Bacillus genomes uncovers conserved roles of natural products in bacterial physiology.</title>
        <authorList>
            <consortium name="Agbiome Team Llc"/>
            <person name="Bleich R.M."/>
            <person name="Grubbs K.J."/>
            <person name="Santa Maria K.C."/>
            <person name="Allen S.E."/>
            <person name="Farag S."/>
            <person name="Shank E.A."/>
            <person name="Bowers A."/>
        </authorList>
    </citation>
    <scope>NUCLEOTIDE SEQUENCE [LARGE SCALE GENOMIC DNA]</scope>
    <source>
        <strain evidence="12 13">AFS067272</strain>
    </source>
</reference>
<organism evidence="12 13">
    <name type="scientific">Bacillus cereus</name>
    <dbReference type="NCBI Taxonomy" id="1396"/>
    <lineage>
        <taxon>Bacteria</taxon>
        <taxon>Bacillati</taxon>
        <taxon>Bacillota</taxon>
        <taxon>Bacilli</taxon>
        <taxon>Bacillales</taxon>
        <taxon>Bacillaceae</taxon>
        <taxon>Bacillus</taxon>
        <taxon>Bacillus cereus group</taxon>
    </lineage>
</organism>
<dbReference type="Gene3D" id="3.40.630.190">
    <property type="entry name" value="LCP protein"/>
    <property type="match status" value="1"/>
</dbReference>
<evidence type="ECO:0000256" key="1">
    <source>
        <dbReference type="ARBA" id="ARBA00006068"/>
    </source>
</evidence>
<name>A0AA44Q682_BACCE</name>
<evidence type="ECO:0000256" key="4">
    <source>
        <dbReference type="ARBA" id="ARBA00022692"/>
    </source>
</evidence>
<keyword evidence="7 9" id="KW-0472">Membrane</keyword>
<dbReference type="EMBL" id="NVBO01000307">
    <property type="protein sequence ID" value="PFR89962.1"/>
    <property type="molecule type" value="Genomic_DNA"/>
</dbReference>
<dbReference type="NCBIfam" id="NF006897">
    <property type="entry name" value="PRK09379.1"/>
    <property type="match status" value="1"/>
</dbReference>
<evidence type="ECO:0000256" key="2">
    <source>
        <dbReference type="ARBA" id="ARBA00022475"/>
    </source>
</evidence>
<proteinExistence type="inferred from homology"/>
<dbReference type="InterPro" id="IPR023734">
    <property type="entry name" value="TagU"/>
</dbReference>
<dbReference type="GO" id="GO:0016780">
    <property type="term" value="F:phosphotransferase activity, for other substituted phosphate groups"/>
    <property type="evidence" value="ECO:0007669"/>
    <property type="project" value="UniProtKB-UniRule"/>
</dbReference>
<dbReference type="GO" id="GO:0005886">
    <property type="term" value="C:plasma membrane"/>
    <property type="evidence" value="ECO:0007669"/>
    <property type="project" value="UniProtKB-SubCell"/>
</dbReference>
<keyword evidence="8 9" id="KW-0961">Cell wall biogenesis/degradation</keyword>
<dbReference type="EC" id="2.7.8.-" evidence="9"/>
<dbReference type="Proteomes" id="UP000226357">
    <property type="component" value="Unassembled WGS sequence"/>
</dbReference>
<evidence type="ECO:0000256" key="3">
    <source>
        <dbReference type="ARBA" id="ARBA00022679"/>
    </source>
</evidence>
<dbReference type="GO" id="GO:0070726">
    <property type="term" value="P:cell wall assembly"/>
    <property type="evidence" value="ECO:0007669"/>
    <property type="project" value="UniProtKB-UniRule"/>
</dbReference>
<comment type="subcellular location">
    <subcellularLocation>
        <location evidence="9">Cell membrane</location>
        <topology evidence="9">Single-pass type II membrane protein</topology>
    </subcellularLocation>
</comment>
<dbReference type="NCBIfam" id="TIGR00350">
    <property type="entry name" value="lytR_cpsA_psr"/>
    <property type="match status" value="1"/>
</dbReference>
<feature type="topological domain" description="Extracellular" evidence="9">
    <location>
        <begin position="25"/>
        <end position="304"/>
    </location>
</feature>
<feature type="topological domain" description="Cytoplasmic" evidence="9">
    <location>
        <begin position="1"/>
        <end position="3"/>
    </location>
</feature>
<dbReference type="PANTHER" id="PTHR33392:SF6">
    <property type="entry name" value="POLYISOPRENYL-TEICHOIC ACID--PEPTIDOGLYCAN TEICHOIC ACID TRANSFERASE TAGU"/>
    <property type="match status" value="1"/>
</dbReference>
<evidence type="ECO:0000256" key="6">
    <source>
        <dbReference type="ARBA" id="ARBA00022989"/>
    </source>
</evidence>
<dbReference type="InterPro" id="IPR050922">
    <property type="entry name" value="LytR/CpsA/Psr_CW_biosynth"/>
</dbReference>
<evidence type="ECO:0000256" key="8">
    <source>
        <dbReference type="ARBA" id="ARBA00023316"/>
    </source>
</evidence>
<evidence type="ECO:0000259" key="11">
    <source>
        <dbReference type="Pfam" id="PF03816"/>
    </source>
</evidence>
<keyword evidence="2 9" id="KW-1003">Cell membrane</keyword>
<dbReference type="PANTHER" id="PTHR33392">
    <property type="entry name" value="POLYISOPRENYL-TEICHOIC ACID--PEPTIDOGLYCAN TEICHOIC ACID TRANSFERASE TAGU"/>
    <property type="match status" value="1"/>
</dbReference>
<keyword evidence="5 9" id="KW-0735">Signal-anchor</keyword>
<keyword evidence="6 9" id="KW-1133">Transmembrane helix</keyword>
<dbReference type="HAMAP" id="MF_01140">
    <property type="entry name" value="TagU_transferase"/>
    <property type="match status" value="1"/>
</dbReference>
<dbReference type="AlphaFoldDB" id="A0AA44Q682"/>
<feature type="domain" description="Cell envelope-related transcriptional attenuator" evidence="11">
    <location>
        <begin position="77"/>
        <end position="219"/>
    </location>
</feature>
<keyword evidence="3 9" id="KW-0808">Transferase</keyword>
<evidence type="ECO:0000256" key="7">
    <source>
        <dbReference type="ARBA" id="ARBA00023136"/>
    </source>
</evidence>
<comment type="function">
    <text evidence="9">May catalyze the final step in cell wall teichoic acid biosynthesis, the transfer of the anionic cell wall polymers (APs) from their lipid-linked precursor to the cell wall peptidoglycan (PG).</text>
</comment>
<accession>A0AA44Q682</accession>
<dbReference type="InterPro" id="IPR004474">
    <property type="entry name" value="LytR_CpsA_psr"/>
</dbReference>
<evidence type="ECO:0000313" key="13">
    <source>
        <dbReference type="Proteomes" id="UP000226357"/>
    </source>
</evidence>
<comment type="caution">
    <text evidence="12">The sequence shown here is derived from an EMBL/GenBank/DDBJ whole genome shotgun (WGS) entry which is preliminary data.</text>
</comment>
<comment type="pathway">
    <text evidence="9">Cell wall biogenesis.</text>
</comment>
<evidence type="ECO:0000256" key="10">
    <source>
        <dbReference type="SAM" id="Phobius"/>
    </source>
</evidence>
<dbReference type="Pfam" id="PF03816">
    <property type="entry name" value="LytR_cpsA_psr"/>
    <property type="match status" value="1"/>
</dbReference>
<evidence type="ECO:0000256" key="9">
    <source>
        <dbReference type="HAMAP-Rule" id="MF_01140"/>
    </source>
</evidence>
<gene>
    <name evidence="9" type="primary">tagU</name>
    <name evidence="12" type="ORF">COK38_23840</name>
</gene>
<evidence type="ECO:0000313" key="12">
    <source>
        <dbReference type="EMBL" id="PFR89962.1"/>
    </source>
</evidence>
<feature type="transmembrane region" description="Helical" evidence="10">
    <location>
        <begin position="5"/>
        <end position="24"/>
    </location>
</feature>
<keyword evidence="4 9" id="KW-0812">Transmembrane</keyword>
<comment type="similarity">
    <text evidence="1 9">Belongs to the LytR/CpsA/Psr (LCP) family.</text>
</comment>
<evidence type="ECO:0000256" key="5">
    <source>
        <dbReference type="ARBA" id="ARBA00022968"/>
    </source>
</evidence>
<protein>
    <recommendedName>
        <fullName evidence="9">Polyisoprenyl-teichoic acid--peptidoglycan teichoic acid transferase TagU</fullName>
        <ecNumber evidence="9">2.7.8.-</ecNumber>
    </recommendedName>
</protein>
<sequence length="304" mass="34226">MKKVLLWILGIIGVCIIGVGIYAYNVYSNVSNTLDKVHQPLDRDHSKKRTEEVKVADSKPVSILLLGADERAGDQGRSDSLMVITLNPKDKSMKLLSIPRDTYTEIVGKGKKDKINHAYAFGGINMSVDTVENFLDMPIDYYIEVNMEGFKDIVDAVGGVDVKNDLEFTQDGTHFAKGNIHLTGDDALKYTRMRKQDPRGDFGRQMRQRQVLQAVIAKGANVSSLANYGDVLKAIEKNVKTNLTQDQMFDMQKNYKDAMQNTEEIQIKGDGRKAEDGVWYYFVPEQERQDLSTKLKAHLELKGN</sequence>